<dbReference type="SMART" id="SM00086">
    <property type="entry name" value="PAC"/>
    <property type="match status" value="1"/>
</dbReference>
<dbReference type="GO" id="GO:0006935">
    <property type="term" value="P:chemotaxis"/>
    <property type="evidence" value="ECO:0007669"/>
    <property type="project" value="UniProtKB-KW"/>
</dbReference>
<evidence type="ECO:0000313" key="7">
    <source>
        <dbReference type="EMBL" id="TFF25502.1"/>
    </source>
</evidence>
<keyword evidence="1" id="KW-0145">Chemotaxis</keyword>
<evidence type="ECO:0000313" key="8">
    <source>
        <dbReference type="Proteomes" id="UP000298179"/>
    </source>
</evidence>
<name>A0A4Y8RPC5_9HYPH</name>
<evidence type="ECO:0000256" key="1">
    <source>
        <dbReference type="ARBA" id="ARBA00022500"/>
    </source>
</evidence>
<dbReference type="SUPFAM" id="SSF55785">
    <property type="entry name" value="PYP-like sensor domain (PAS domain)"/>
    <property type="match status" value="1"/>
</dbReference>
<dbReference type="InterPro" id="IPR000014">
    <property type="entry name" value="PAS"/>
</dbReference>
<dbReference type="InterPro" id="IPR003660">
    <property type="entry name" value="HAMP_dom"/>
</dbReference>
<dbReference type="CDD" id="cd00130">
    <property type="entry name" value="PAS"/>
    <property type="match status" value="1"/>
</dbReference>
<dbReference type="InterPro" id="IPR004090">
    <property type="entry name" value="Chemotax_Me-accpt_rcpt"/>
</dbReference>
<dbReference type="Pfam" id="PF08447">
    <property type="entry name" value="PAS_3"/>
    <property type="match status" value="1"/>
</dbReference>
<dbReference type="InterPro" id="IPR004089">
    <property type="entry name" value="MCPsignal_dom"/>
</dbReference>
<evidence type="ECO:0000259" key="5">
    <source>
        <dbReference type="PROSITE" id="PS50113"/>
    </source>
</evidence>
<dbReference type="InterPro" id="IPR051310">
    <property type="entry name" value="MCP_chemotaxis"/>
</dbReference>
<keyword evidence="8" id="KW-1185">Reference proteome</keyword>
<dbReference type="CDD" id="cd11386">
    <property type="entry name" value="MCP_signal"/>
    <property type="match status" value="1"/>
</dbReference>
<sequence>MMLSFGRKDKSTAEASNEALLSAKRRSDLLDDASGIGLWDAYLHEGDAAHSQSRWTWSAEFRRLVGFDTEASFPNLMTSWSDRLHPDDVEQVFAAFGRCVSDKSGKTGYDVRYRLKVKDGSYRWFRATGGARTQSDGRTILACGSLTDVHEEMLLRESAEKAARDSERTLAVLSRALTAMAEGDLTYRVTEELPAATASLGNNFNDALGKLQTMVAHLLETIDSMVAETGEIRRAAADLASRTEQQAASLEETSASMGEFTTAVKASAETADRMAVAARETAKSTTESEKVVSEAISAMAAIEASSEKVSNIIGVIDEIAFQTNLLALNAGVEAARAGEAGKGFAVVAQEVRALAQRSAEAAKEIKSLISSSSEQVEGGVNLVGRTAAELQKIAERILELDTGLTGLAAGARQQASTVAEVGHSVQQMDGMTQQNAAMVEETSAATRSLEDNMQMLHELVSAFKVGERAAKRAPQMEHRRAA</sequence>
<dbReference type="PROSITE" id="PS50113">
    <property type="entry name" value="PAC"/>
    <property type="match status" value="1"/>
</dbReference>
<dbReference type="Gene3D" id="1.10.287.950">
    <property type="entry name" value="Methyl-accepting chemotaxis protein"/>
    <property type="match status" value="1"/>
</dbReference>
<evidence type="ECO:0008006" key="9">
    <source>
        <dbReference type="Google" id="ProtNLM"/>
    </source>
</evidence>
<keyword evidence="3" id="KW-0807">Transducer</keyword>
<dbReference type="InterPro" id="IPR035965">
    <property type="entry name" value="PAS-like_dom_sf"/>
</dbReference>
<dbReference type="OrthoDB" id="3378718at2"/>
<dbReference type="InterPro" id="IPR000700">
    <property type="entry name" value="PAS-assoc_C"/>
</dbReference>
<protein>
    <recommendedName>
        <fullName evidence="9">PAS domain S-box protein</fullName>
    </recommendedName>
</protein>
<reference evidence="7 8" key="1">
    <citation type="submission" date="2019-03" db="EMBL/GenBank/DDBJ databases">
        <title>Jiella endophytica sp. nov., a novel endophytic bacterium isolated from root of Ficus microcarpa Linn. f.</title>
        <authorList>
            <person name="Tuo L."/>
        </authorList>
    </citation>
    <scope>NUCLEOTIDE SEQUENCE [LARGE SCALE GENOMIC DNA]</scope>
    <source>
        <strain evidence="7 8">CBS5Q-3</strain>
    </source>
</reference>
<dbReference type="Gene3D" id="3.30.450.20">
    <property type="entry name" value="PAS domain"/>
    <property type="match status" value="1"/>
</dbReference>
<dbReference type="SUPFAM" id="SSF58104">
    <property type="entry name" value="Methyl-accepting chemotaxis protein (MCP) signaling domain"/>
    <property type="match status" value="1"/>
</dbReference>
<gene>
    <name evidence="7" type="ORF">E3C22_09135</name>
</gene>
<feature type="domain" description="Methyl-accepting transducer" evidence="4">
    <location>
        <begin position="221"/>
        <end position="450"/>
    </location>
</feature>
<dbReference type="AlphaFoldDB" id="A0A4Y8RPC5"/>
<evidence type="ECO:0000259" key="6">
    <source>
        <dbReference type="PROSITE" id="PS50885"/>
    </source>
</evidence>
<evidence type="ECO:0000256" key="2">
    <source>
        <dbReference type="ARBA" id="ARBA00029447"/>
    </source>
</evidence>
<proteinExistence type="inferred from homology"/>
<dbReference type="PANTHER" id="PTHR43531:SF11">
    <property type="entry name" value="METHYL-ACCEPTING CHEMOTAXIS PROTEIN 3"/>
    <property type="match status" value="1"/>
</dbReference>
<feature type="domain" description="HAMP" evidence="6">
    <location>
        <begin position="164"/>
        <end position="216"/>
    </location>
</feature>
<dbReference type="PRINTS" id="PR00260">
    <property type="entry name" value="CHEMTRNSDUCR"/>
</dbReference>
<organism evidence="7 8">
    <name type="scientific">Jiella endophytica</name>
    <dbReference type="NCBI Taxonomy" id="2558362"/>
    <lineage>
        <taxon>Bacteria</taxon>
        <taxon>Pseudomonadati</taxon>
        <taxon>Pseudomonadota</taxon>
        <taxon>Alphaproteobacteria</taxon>
        <taxon>Hyphomicrobiales</taxon>
        <taxon>Aurantimonadaceae</taxon>
        <taxon>Jiella</taxon>
    </lineage>
</organism>
<dbReference type="GO" id="GO:0016020">
    <property type="term" value="C:membrane"/>
    <property type="evidence" value="ECO:0007669"/>
    <property type="project" value="InterPro"/>
</dbReference>
<accession>A0A4Y8RPC5</accession>
<dbReference type="SMART" id="SM00283">
    <property type="entry name" value="MA"/>
    <property type="match status" value="1"/>
</dbReference>
<dbReference type="InterPro" id="IPR013655">
    <property type="entry name" value="PAS_fold_3"/>
</dbReference>
<dbReference type="Pfam" id="PF00015">
    <property type="entry name" value="MCPsignal"/>
    <property type="match status" value="1"/>
</dbReference>
<feature type="domain" description="PAC" evidence="5">
    <location>
        <begin position="109"/>
        <end position="161"/>
    </location>
</feature>
<comment type="caution">
    <text evidence="7">The sequence shown here is derived from an EMBL/GenBank/DDBJ whole genome shotgun (WGS) entry which is preliminary data.</text>
</comment>
<dbReference type="PROSITE" id="PS50885">
    <property type="entry name" value="HAMP"/>
    <property type="match status" value="1"/>
</dbReference>
<evidence type="ECO:0000259" key="4">
    <source>
        <dbReference type="PROSITE" id="PS50111"/>
    </source>
</evidence>
<dbReference type="Proteomes" id="UP000298179">
    <property type="component" value="Unassembled WGS sequence"/>
</dbReference>
<dbReference type="EMBL" id="SOZD01000002">
    <property type="protein sequence ID" value="TFF25502.1"/>
    <property type="molecule type" value="Genomic_DNA"/>
</dbReference>
<dbReference type="InterPro" id="IPR001610">
    <property type="entry name" value="PAC"/>
</dbReference>
<dbReference type="PANTHER" id="PTHR43531">
    <property type="entry name" value="PROTEIN ICFG"/>
    <property type="match status" value="1"/>
</dbReference>
<evidence type="ECO:0000256" key="3">
    <source>
        <dbReference type="PROSITE-ProRule" id="PRU00284"/>
    </source>
</evidence>
<dbReference type="PROSITE" id="PS50111">
    <property type="entry name" value="CHEMOTAXIS_TRANSDUC_2"/>
    <property type="match status" value="1"/>
</dbReference>
<dbReference type="GO" id="GO:0007165">
    <property type="term" value="P:signal transduction"/>
    <property type="evidence" value="ECO:0007669"/>
    <property type="project" value="UniProtKB-KW"/>
</dbReference>
<dbReference type="SMART" id="SM00304">
    <property type="entry name" value="HAMP"/>
    <property type="match status" value="1"/>
</dbReference>
<comment type="similarity">
    <text evidence="2">Belongs to the methyl-accepting chemotaxis (MCP) protein family.</text>
</comment>
<dbReference type="GO" id="GO:0004888">
    <property type="term" value="F:transmembrane signaling receptor activity"/>
    <property type="evidence" value="ECO:0007669"/>
    <property type="project" value="InterPro"/>
</dbReference>